<comment type="caution">
    <text evidence="2">The sequence shown here is derived from an EMBL/GenBank/DDBJ whole genome shotgun (WGS) entry which is preliminary data.</text>
</comment>
<evidence type="ECO:0008006" key="4">
    <source>
        <dbReference type="Google" id="ProtNLM"/>
    </source>
</evidence>
<dbReference type="Proteomes" id="UP000297983">
    <property type="component" value="Unassembled WGS sequence"/>
</dbReference>
<protein>
    <recommendedName>
        <fullName evidence="4">PBP domain-containing protein</fullName>
    </recommendedName>
</protein>
<accession>A0A4R9AYB7</accession>
<dbReference type="AlphaFoldDB" id="A0A4R9AYB7"/>
<dbReference type="Gene3D" id="3.40.190.10">
    <property type="entry name" value="Periplasmic binding protein-like II"/>
    <property type="match status" value="2"/>
</dbReference>
<keyword evidence="1" id="KW-1133">Transmembrane helix</keyword>
<reference evidence="2 3" key="1">
    <citation type="submission" date="2019-03" db="EMBL/GenBank/DDBJ databases">
        <title>Genomics of glacier-inhabiting Cryobacterium strains.</title>
        <authorList>
            <person name="Liu Q."/>
            <person name="Xin Y.-H."/>
        </authorList>
    </citation>
    <scope>NUCLEOTIDE SEQUENCE [LARGE SCALE GENOMIC DNA]</scope>
    <source>
        <strain evidence="2 3">Hz16</strain>
    </source>
</reference>
<organism evidence="2 3">
    <name type="scientific">Cryobacterium gelidum</name>
    <dbReference type="NCBI Taxonomy" id="1259164"/>
    <lineage>
        <taxon>Bacteria</taxon>
        <taxon>Bacillati</taxon>
        <taxon>Actinomycetota</taxon>
        <taxon>Actinomycetes</taxon>
        <taxon>Micrococcales</taxon>
        <taxon>Microbacteriaceae</taxon>
        <taxon>Cryobacterium</taxon>
    </lineage>
</organism>
<keyword evidence="1" id="KW-0472">Membrane</keyword>
<evidence type="ECO:0000313" key="3">
    <source>
        <dbReference type="Proteomes" id="UP000297983"/>
    </source>
</evidence>
<evidence type="ECO:0000256" key="1">
    <source>
        <dbReference type="SAM" id="Phobius"/>
    </source>
</evidence>
<feature type="transmembrane region" description="Helical" evidence="1">
    <location>
        <begin position="878"/>
        <end position="897"/>
    </location>
</feature>
<sequence length="904" mass="92924">MTRRIFATDSIWARAGASGIVVGLVVGIGVSVLASFAPSAASADTSSAVTVNASSAITPAGSPFPDLAVTVSKTTDLTSEGVLVSWTGAGNKKSTRPQGNVGGENFLQIAQCWGEDQDNPGHPDRTTCQYGAFANAGRDSGVLPNIDPEDADAVEAAKGLAPNIASEDEKYTTPNYGLSASPFTAIPFKAASGELISAVFKNPGSSVLTHYISDKAGKVQTARGDPTPEGVPLPSGIVGVDLASNQYYTQFTSNEVKWAGSDDSGTGSAKFEMQTSMQSPGLGCGQPVIVTGQPTVGQSCWLVIIPRGTGDSGVTQIIRPGLFWDAWQHSIAVKLDFKTVGIRCEIGSSEVQLSGSELIAGAVSSWQPELCAGASGSAFVLSTGSEADSLASAVQKLPGPLAFTSRPYSTTTADPLQYAPVGIAGIAVSFAIDRRVTPSGTVPQSYIDAETQPFETVNLTPRLLAKLLTASYVGSLPPGADLNHVGYASFTDQGKNAANITRDPEFLKINDPEWAYQDLNSISLSDVLAPSGRSDLATQVWRYILADAEAVAFLNGTPDESGMIVNPYYSTSATVNPTRSGLSLPKDSFPKADPVETVRGTSASSPGPINLVTWRPFASDWESGAYLTLRGDGLALGEWDLNATPHKYQKAVRSLAGDQGVLGLTTTASAARYQNVTASLENAAGKFVAPTSSSMLAAASAMTPTATQAKVLEYDPASSKAIAAPTAYPLTMPVYAALNPLQTDASLRAKYANLITYAASRGQVPGTALGQLPAGYAPMPQSWIDQALLAATAIKDGISPIAQPVPTTGSRAAPIYVDVQAPTNTTAAAAIVSATAAVAAAAGPVSAAAADPVATGSAAGPLVGKPTPDDPPMGPVSAALPAGLLAGLLSAGAFPMISRFRRRF</sequence>
<dbReference type="RefSeq" id="WP_134550833.1">
    <property type="nucleotide sequence ID" value="NZ_SOHL01000008.1"/>
</dbReference>
<feature type="transmembrane region" description="Helical" evidence="1">
    <location>
        <begin position="12"/>
        <end position="37"/>
    </location>
</feature>
<name>A0A4R9AYB7_9MICO</name>
<dbReference type="EMBL" id="SOHL01000008">
    <property type="protein sequence ID" value="TFD72655.1"/>
    <property type="molecule type" value="Genomic_DNA"/>
</dbReference>
<keyword evidence="1" id="KW-0812">Transmembrane</keyword>
<dbReference type="SUPFAM" id="SSF53850">
    <property type="entry name" value="Periplasmic binding protein-like II"/>
    <property type="match status" value="1"/>
</dbReference>
<evidence type="ECO:0000313" key="2">
    <source>
        <dbReference type="EMBL" id="TFD72655.1"/>
    </source>
</evidence>
<keyword evidence="3" id="KW-1185">Reference proteome</keyword>
<proteinExistence type="predicted"/>
<gene>
    <name evidence="2" type="ORF">E3T50_04845</name>
</gene>